<feature type="compositionally biased region" description="Basic and acidic residues" evidence="2">
    <location>
        <begin position="1458"/>
        <end position="1468"/>
    </location>
</feature>
<protein>
    <submittedName>
        <fullName evidence="6">C2H2-type domain-containing protein</fullName>
    </submittedName>
</protein>
<dbReference type="GO" id="GO:0003727">
    <property type="term" value="F:single-stranded RNA binding"/>
    <property type="evidence" value="ECO:0007669"/>
    <property type="project" value="TreeGrafter"/>
</dbReference>
<evidence type="ECO:0000259" key="3">
    <source>
        <dbReference type="PROSITE" id="PS50157"/>
    </source>
</evidence>
<accession>A0A183JYM5</accession>
<dbReference type="PROSITE" id="PS50157">
    <property type="entry name" value="ZINC_FINGER_C2H2_2"/>
    <property type="match status" value="1"/>
</dbReference>
<dbReference type="WBParaSite" id="SCUD_0000783101-mRNA-1">
    <property type="protein sequence ID" value="SCUD_0000783101-mRNA-1"/>
    <property type="gene ID" value="SCUD_0000783101"/>
</dbReference>
<dbReference type="InterPro" id="IPR036236">
    <property type="entry name" value="Znf_C2H2_sf"/>
</dbReference>
<reference evidence="6" key="1">
    <citation type="submission" date="2016-06" db="UniProtKB">
        <authorList>
            <consortium name="WormBaseParasite"/>
        </authorList>
    </citation>
    <scope>IDENTIFICATION</scope>
</reference>
<dbReference type="STRING" id="6186.A0A183JYM5"/>
<evidence type="ECO:0000256" key="2">
    <source>
        <dbReference type="SAM" id="MobiDB-lite"/>
    </source>
</evidence>
<feature type="compositionally biased region" description="Basic and acidic residues" evidence="2">
    <location>
        <begin position="1051"/>
        <end position="1062"/>
    </location>
</feature>
<dbReference type="EMBL" id="UZAK01032484">
    <property type="protein sequence ID" value="VDP27916.1"/>
    <property type="molecule type" value="Genomic_DNA"/>
</dbReference>
<feature type="region of interest" description="Disordered" evidence="2">
    <location>
        <begin position="236"/>
        <end position="260"/>
    </location>
</feature>
<evidence type="ECO:0000313" key="6">
    <source>
        <dbReference type="WBParaSite" id="SCUD_0000783101-mRNA-1"/>
    </source>
</evidence>
<dbReference type="InterPro" id="IPR003604">
    <property type="entry name" value="Matrin/U1-like-C_Znf_C2H2"/>
</dbReference>
<dbReference type="Proteomes" id="UP000279833">
    <property type="component" value="Unassembled WGS sequence"/>
</dbReference>
<dbReference type="SMART" id="SM00355">
    <property type="entry name" value="ZnF_C2H2"/>
    <property type="match status" value="7"/>
</dbReference>
<gene>
    <name evidence="4" type="ORF">SCUD_LOCUS7831</name>
</gene>
<keyword evidence="1" id="KW-0862">Zinc</keyword>
<reference evidence="4 5" key="2">
    <citation type="submission" date="2018-11" db="EMBL/GenBank/DDBJ databases">
        <authorList>
            <consortium name="Pathogen Informatics"/>
        </authorList>
    </citation>
    <scope>NUCLEOTIDE SEQUENCE [LARGE SCALE GENOMIC DNA]</scope>
    <source>
        <strain evidence="4">Dakar</strain>
        <strain evidence="5">Dakar, Senegal</strain>
    </source>
</reference>
<evidence type="ECO:0000256" key="1">
    <source>
        <dbReference type="PROSITE-ProRule" id="PRU00042"/>
    </source>
</evidence>
<feature type="compositionally biased region" description="Basic and acidic residues" evidence="2">
    <location>
        <begin position="192"/>
        <end position="207"/>
    </location>
</feature>
<feature type="compositionally biased region" description="Basic and acidic residues" evidence="2">
    <location>
        <begin position="785"/>
        <end position="797"/>
    </location>
</feature>
<feature type="region of interest" description="Disordered" evidence="2">
    <location>
        <begin position="992"/>
        <end position="1062"/>
    </location>
</feature>
<proteinExistence type="predicted"/>
<keyword evidence="1" id="KW-0479">Metal-binding</keyword>
<dbReference type="GO" id="GO:0071011">
    <property type="term" value="C:precatalytic spliceosome"/>
    <property type="evidence" value="ECO:0007669"/>
    <property type="project" value="TreeGrafter"/>
</dbReference>
<feature type="region of interest" description="Disordered" evidence="2">
    <location>
        <begin position="957"/>
        <end position="978"/>
    </location>
</feature>
<feature type="compositionally biased region" description="Basic and acidic residues" evidence="2">
    <location>
        <begin position="575"/>
        <end position="594"/>
    </location>
</feature>
<feature type="region of interest" description="Disordered" evidence="2">
    <location>
        <begin position="191"/>
        <end position="211"/>
    </location>
</feature>
<dbReference type="PANTHER" id="PTHR45762:SF3">
    <property type="entry name" value="ZINC-FINGER PROTEIN AT 72D, ISOFORM B"/>
    <property type="match status" value="1"/>
</dbReference>
<feature type="region of interest" description="Disordered" evidence="2">
    <location>
        <begin position="1421"/>
        <end position="1492"/>
    </location>
</feature>
<dbReference type="Pfam" id="PF12874">
    <property type="entry name" value="zf-met"/>
    <property type="match status" value="2"/>
</dbReference>
<name>A0A183JYM5_9TREM</name>
<feature type="region of interest" description="Disordered" evidence="2">
    <location>
        <begin position="540"/>
        <end position="594"/>
    </location>
</feature>
<feature type="region of interest" description="Disordered" evidence="2">
    <location>
        <begin position="639"/>
        <end position="732"/>
    </location>
</feature>
<feature type="compositionally biased region" description="Acidic residues" evidence="2">
    <location>
        <begin position="558"/>
        <end position="574"/>
    </location>
</feature>
<feature type="compositionally biased region" description="Basic and acidic residues" evidence="2">
    <location>
        <begin position="900"/>
        <end position="912"/>
    </location>
</feature>
<evidence type="ECO:0000313" key="5">
    <source>
        <dbReference type="Proteomes" id="UP000279833"/>
    </source>
</evidence>
<keyword evidence="5" id="KW-1185">Reference proteome</keyword>
<dbReference type="InterPro" id="IPR013087">
    <property type="entry name" value="Znf_C2H2_type"/>
</dbReference>
<dbReference type="PANTHER" id="PTHR45762">
    <property type="entry name" value="ZINC FINGER RNA-BINDING PROTEIN"/>
    <property type="match status" value="1"/>
</dbReference>
<dbReference type="GO" id="GO:0008270">
    <property type="term" value="F:zinc ion binding"/>
    <property type="evidence" value="ECO:0007669"/>
    <property type="project" value="UniProtKB-KW"/>
</dbReference>
<feature type="domain" description="C2H2-type" evidence="3">
    <location>
        <begin position="217"/>
        <end position="246"/>
    </location>
</feature>
<feature type="compositionally biased region" description="Pro residues" evidence="2">
    <location>
        <begin position="1015"/>
        <end position="1024"/>
    </location>
</feature>
<feature type="compositionally biased region" description="Basic and acidic residues" evidence="2">
    <location>
        <begin position="540"/>
        <end position="557"/>
    </location>
</feature>
<sequence length="1492" mass="173573">MNNYTGQYGYMFPMQPNYTWGTNPFHPLFYCHLSKNFVGIKNSPNQVHTPVQEPQYTYGYDSTNQQPPPYTDYMGPQVQDYESPVNDFNGQYGYSTNSTPTQPGYNAQWSGNQFQTPSHDSSYWYHSREPPINSQPRYQPPPSTPILEQNRKPKLRIYCKYCDVAFTDEHTYSIHLDTERHIRNFKRSFNTTEDRRGKGKSRSDYRRSNNRNRKPNFYCEDCKRSFQRKEQYLDHITAEGHMKKSDRNKNESDEGESKKAPRRTDYCDVCEQTFQNGRHFYAHLKWKKHKRLCRVARLLRGQLKKTPEEVANDPLGSFTLYMNKDCSVPYGNYGDCKEVELDAGNAFLQKFLDLKHLISQEPNPVGEEFIQEQVYNTRDLEYSCSLCKADLIGADDIENHLRTLTHQKKYKEKFNLEEFAFEEEMRLSASDSVFAVWKTCQSRASKELARIIGEKGFHLCVCGFRITCYDDMRKHFPIKYYDIHPRIRSWKKSLEKCIRSRADRHRIDYRDCYTILTLFGLPSHIIDMKREHALETAKAKLLEDSTKEESATDARGDGEDEDEEENDDEEEEEEERKSVKEDEPPKDPISNAEHKYDLNSTAHCWFPVIKIPDDHIKARGALSTKKKLFGLDHVNNPPKNPYLGYNHPKSHPYPQIVPGSSNPPFPRPGSQRLAAAHPLPPSSPPSFFVARGFQSSNQQESNHKLQTNHMSRHSMPMRSSSPPPRSRLSHSGRSASLVRYEYNQYGNCEEQIVYDDANQPSNLDRSPYLRRHGSNSTRPSLGRPTLRDRSLDRHPSQRPEGMPRLQPPNYEMRSFMPMRRGEPVGDDVEMDNLRPRARRSSLERSFSRGEDSSNHHGLPHSSERPSRQFPSYDMKTFATPRRVEQEDGVDIFEYGPREVRRSFDRPPSHIDDSPLSYSVHRHSEEKRRLQPPNYEMRSFTTPKRGELRDAMEIDPYGVNHPRSVRDVPMNYDNRDERPKFQFPTYDLKALVTPRRGEQDDGRIHPDMYTTGSYRPRPPPPPPPSMRTSHGGRRSMTTENRQSPPLPAIPPVRERKSMENRSHEKRTVPLYFLKKPFDKSTRILCAKDRIDRAKEGILIRRVRPHRKYCDICERRFTTRLKLAKHLQSEPHNKNLNLFKETIAKIKQDEGDDSSTLNDCYEGKTPKIYCGICKETFINKTRYMEHLKFRRHKVNSRIYEVYKAIKNNTEDKTIKLPSDDPLESFCLYMNSDLRHLLYEEPGPAGEEYIDELDQSAVKENKLYCCSLCNMNISGVDKLENHLHSVAHQEQYKSRVDPQWIVQKPVALLSFNDVVFDVWKACRDKHSRDMRTVERTSVNLQCVCSYDIKTFDQFKQHYPKIFPQNIVVKDSDMHAAAENARRIRSYRNIFRECINILKLFTLPSETIAAKRAFAMKAAKARSFNNNNNAKVSSSPTRSPPPTTTPTESSHLDKPTLQSSAIKEENKDKEELVNSSMDTSLPVPPATVAVITTQSE</sequence>
<organism evidence="6">
    <name type="scientific">Schistosoma curassoni</name>
    <dbReference type="NCBI Taxonomy" id="6186"/>
    <lineage>
        <taxon>Eukaryota</taxon>
        <taxon>Metazoa</taxon>
        <taxon>Spiralia</taxon>
        <taxon>Lophotrochozoa</taxon>
        <taxon>Platyhelminthes</taxon>
        <taxon>Trematoda</taxon>
        <taxon>Digenea</taxon>
        <taxon>Strigeidida</taxon>
        <taxon>Schistosomatoidea</taxon>
        <taxon>Schistosomatidae</taxon>
        <taxon>Schistosoma</taxon>
    </lineage>
</organism>
<evidence type="ECO:0000313" key="4">
    <source>
        <dbReference type="EMBL" id="VDP27916.1"/>
    </source>
</evidence>
<keyword evidence="1" id="KW-0863">Zinc-finger</keyword>
<dbReference type="SMART" id="SM00451">
    <property type="entry name" value="ZnF_U1"/>
    <property type="match status" value="7"/>
</dbReference>
<feature type="compositionally biased region" description="Polar residues" evidence="2">
    <location>
        <begin position="693"/>
        <end position="708"/>
    </location>
</feature>
<dbReference type="PROSITE" id="PS00028">
    <property type="entry name" value="ZINC_FINGER_C2H2_1"/>
    <property type="match status" value="7"/>
</dbReference>
<feature type="compositionally biased region" description="Basic and acidic residues" evidence="2">
    <location>
        <begin position="994"/>
        <end position="1005"/>
    </location>
</feature>
<feature type="compositionally biased region" description="Polar residues" evidence="2">
    <location>
        <begin position="90"/>
        <end position="121"/>
    </location>
</feature>
<feature type="region of interest" description="Disordered" evidence="2">
    <location>
        <begin position="90"/>
        <end position="149"/>
    </location>
</feature>
<feature type="region of interest" description="Disordered" evidence="2">
    <location>
        <begin position="900"/>
        <end position="928"/>
    </location>
</feature>
<feature type="region of interest" description="Disordered" evidence="2">
    <location>
        <begin position="756"/>
        <end position="872"/>
    </location>
</feature>
<dbReference type="SUPFAM" id="SSF57667">
    <property type="entry name" value="beta-beta-alpha zinc fingers"/>
    <property type="match status" value="4"/>
</dbReference>
<feature type="compositionally biased region" description="Basic and acidic residues" evidence="2">
    <location>
        <begin position="840"/>
        <end position="854"/>
    </location>
</feature>
<dbReference type="GO" id="GO:0003725">
    <property type="term" value="F:double-stranded RNA binding"/>
    <property type="evidence" value="ECO:0007669"/>
    <property type="project" value="TreeGrafter"/>
</dbReference>